<proteinExistence type="predicted"/>
<sequence>VISPKVISPDEIRSRLIEAEGRACTETLRLAARARRRPPDAPWPGAGPRTPDDILDKKVMRCPEDLLANHSAIRRFDSVKGWL</sequence>
<feature type="region of interest" description="Disordered" evidence="1">
    <location>
        <begin position="33"/>
        <end position="54"/>
    </location>
</feature>
<name>A0ABN9YCX4_9DINO</name>
<feature type="non-terminal residue" evidence="2">
    <location>
        <position position="1"/>
    </location>
</feature>
<evidence type="ECO:0000313" key="2">
    <source>
        <dbReference type="EMBL" id="CAK0909097.1"/>
    </source>
</evidence>
<evidence type="ECO:0000256" key="1">
    <source>
        <dbReference type="SAM" id="MobiDB-lite"/>
    </source>
</evidence>
<keyword evidence="3" id="KW-1185">Reference proteome</keyword>
<dbReference type="EMBL" id="CAUYUJ010022131">
    <property type="protein sequence ID" value="CAK0909097.1"/>
    <property type="molecule type" value="Genomic_DNA"/>
</dbReference>
<comment type="caution">
    <text evidence="2">The sequence shown here is derived from an EMBL/GenBank/DDBJ whole genome shotgun (WGS) entry which is preliminary data.</text>
</comment>
<gene>
    <name evidence="2" type="ORF">PCOR1329_LOCUS83602</name>
</gene>
<accession>A0ABN9YCX4</accession>
<organism evidence="2 3">
    <name type="scientific">Prorocentrum cordatum</name>
    <dbReference type="NCBI Taxonomy" id="2364126"/>
    <lineage>
        <taxon>Eukaryota</taxon>
        <taxon>Sar</taxon>
        <taxon>Alveolata</taxon>
        <taxon>Dinophyceae</taxon>
        <taxon>Prorocentrales</taxon>
        <taxon>Prorocentraceae</taxon>
        <taxon>Prorocentrum</taxon>
    </lineage>
</organism>
<protein>
    <submittedName>
        <fullName evidence="2">Uncharacterized protein</fullName>
    </submittedName>
</protein>
<dbReference type="Proteomes" id="UP001189429">
    <property type="component" value="Unassembled WGS sequence"/>
</dbReference>
<reference evidence="2" key="1">
    <citation type="submission" date="2023-10" db="EMBL/GenBank/DDBJ databases">
        <authorList>
            <person name="Chen Y."/>
            <person name="Shah S."/>
            <person name="Dougan E. K."/>
            <person name="Thang M."/>
            <person name="Chan C."/>
        </authorList>
    </citation>
    <scope>NUCLEOTIDE SEQUENCE [LARGE SCALE GENOMIC DNA]</scope>
</reference>
<evidence type="ECO:0000313" key="3">
    <source>
        <dbReference type="Proteomes" id="UP001189429"/>
    </source>
</evidence>